<feature type="signal peptide" evidence="2">
    <location>
        <begin position="1"/>
        <end position="30"/>
    </location>
</feature>
<feature type="chain" id="PRO_5026869456" description="Carboxypeptidase regulatory-like domain-containing protein" evidence="2">
    <location>
        <begin position="31"/>
        <end position="214"/>
    </location>
</feature>
<keyword evidence="2" id="KW-0732">Signal</keyword>
<reference evidence="3 4" key="1">
    <citation type="submission" date="2020-04" db="EMBL/GenBank/DDBJ databases">
        <authorList>
            <person name="De Canck E."/>
        </authorList>
    </citation>
    <scope>NUCLEOTIDE SEQUENCE [LARGE SCALE GENOMIC DNA]</scope>
    <source>
        <strain evidence="3 4">LMG 28688</strain>
    </source>
</reference>
<dbReference type="GO" id="GO:0030246">
    <property type="term" value="F:carbohydrate binding"/>
    <property type="evidence" value="ECO:0007669"/>
    <property type="project" value="InterPro"/>
</dbReference>
<dbReference type="InterPro" id="IPR013784">
    <property type="entry name" value="Carb-bd-like_fold"/>
</dbReference>
<accession>A0A6J5GAH8</accession>
<dbReference type="Proteomes" id="UP000494119">
    <property type="component" value="Unassembled WGS sequence"/>
</dbReference>
<organism evidence="3 4">
    <name type="scientific">Paraburkholderia caffeinitolerans</name>
    <dbReference type="NCBI Taxonomy" id="1723730"/>
    <lineage>
        <taxon>Bacteria</taxon>
        <taxon>Pseudomonadati</taxon>
        <taxon>Pseudomonadota</taxon>
        <taxon>Betaproteobacteria</taxon>
        <taxon>Burkholderiales</taxon>
        <taxon>Burkholderiaceae</taxon>
        <taxon>Paraburkholderia</taxon>
    </lineage>
</organism>
<feature type="region of interest" description="Disordered" evidence="1">
    <location>
        <begin position="76"/>
        <end position="111"/>
    </location>
</feature>
<dbReference type="SUPFAM" id="SSF49452">
    <property type="entry name" value="Starch-binding domain-like"/>
    <property type="match status" value="1"/>
</dbReference>
<gene>
    <name evidence="3" type="ORF">LMG28688_04410</name>
</gene>
<evidence type="ECO:0008006" key="5">
    <source>
        <dbReference type="Google" id="ProtNLM"/>
    </source>
</evidence>
<sequence>MKKFHKTRPVLSSAAIAATLTLGFAGIAAAQQGSAPVQQVPMPQESAPAQQMPVQQMPVQQMPVQQMPVQRGSATGAVNGMNPKNGTVGGSSTDMSSAGNTNGGGMPQVQQQGGVEFVSGGVGLDESKALQAARSQWPLSLRFTGRGAEFLADVRVRIVDAHGASVLDATSRGPYMLVRVRPGRYTVHVSHDGVDKTSAVTVGSNGSARAAFVW</sequence>
<dbReference type="Gene3D" id="2.60.40.1120">
    <property type="entry name" value="Carboxypeptidase-like, regulatory domain"/>
    <property type="match status" value="1"/>
</dbReference>
<name>A0A6J5GAH8_9BURK</name>
<evidence type="ECO:0000256" key="2">
    <source>
        <dbReference type="SAM" id="SignalP"/>
    </source>
</evidence>
<keyword evidence="4" id="KW-1185">Reference proteome</keyword>
<feature type="compositionally biased region" description="Polar residues" evidence="1">
    <location>
        <begin position="82"/>
        <end position="100"/>
    </location>
</feature>
<protein>
    <recommendedName>
        <fullName evidence="5">Carboxypeptidase regulatory-like domain-containing protein</fullName>
    </recommendedName>
</protein>
<dbReference type="EMBL" id="CADIKL010000024">
    <property type="protein sequence ID" value="CAB3796893.1"/>
    <property type="molecule type" value="Genomic_DNA"/>
</dbReference>
<evidence type="ECO:0000256" key="1">
    <source>
        <dbReference type="SAM" id="MobiDB-lite"/>
    </source>
</evidence>
<proteinExistence type="predicted"/>
<evidence type="ECO:0000313" key="4">
    <source>
        <dbReference type="Proteomes" id="UP000494119"/>
    </source>
</evidence>
<dbReference type="AlphaFoldDB" id="A0A6J5GAH8"/>
<evidence type="ECO:0000313" key="3">
    <source>
        <dbReference type="EMBL" id="CAB3796893.1"/>
    </source>
</evidence>